<evidence type="ECO:0000256" key="4">
    <source>
        <dbReference type="ARBA" id="ARBA00022679"/>
    </source>
</evidence>
<dbReference type="PANTHER" id="PTHR21248:SF22">
    <property type="entry name" value="PHOSPHOLIPASE D"/>
    <property type="match status" value="1"/>
</dbReference>
<dbReference type="SMART" id="SM00155">
    <property type="entry name" value="PLDc"/>
    <property type="match status" value="2"/>
</dbReference>
<evidence type="ECO:0000313" key="15">
    <source>
        <dbReference type="EMBL" id="SHH59545.1"/>
    </source>
</evidence>
<evidence type="ECO:0000256" key="2">
    <source>
        <dbReference type="ARBA" id="ARBA00022475"/>
    </source>
</evidence>
<name>A0A1M5U915_9CLOT</name>
<dbReference type="GO" id="GO:0032049">
    <property type="term" value="P:cardiolipin biosynthetic process"/>
    <property type="evidence" value="ECO:0007669"/>
    <property type="project" value="UniProtKB-UniRule"/>
</dbReference>
<keyword evidence="6" id="KW-0677">Repeat</keyword>
<evidence type="ECO:0000256" key="5">
    <source>
        <dbReference type="ARBA" id="ARBA00022692"/>
    </source>
</evidence>
<dbReference type="EC" id="2.7.8.-" evidence="12"/>
<dbReference type="PROSITE" id="PS50035">
    <property type="entry name" value="PLD"/>
    <property type="match status" value="2"/>
</dbReference>
<dbReference type="AlphaFoldDB" id="A0A1M5U915"/>
<keyword evidence="10" id="KW-0594">Phospholipid biosynthesis</keyword>
<keyword evidence="5 13" id="KW-0812">Transmembrane</keyword>
<organism evidence="15 16">
    <name type="scientific">Clostridium collagenovorans DSM 3089</name>
    <dbReference type="NCBI Taxonomy" id="1121306"/>
    <lineage>
        <taxon>Bacteria</taxon>
        <taxon>Bacillati</taxon>
        <taxon>Bacillota</taxon>
        <taxon>Clostridia</taxon>
        <taxon>Eubacteriales</taxon>
        <taxon>Clostridiaceae</taxon>
        <taxon>Clostridium</taxon>
    </lineage>
</organism>
<evidence type="ECO:0000259" key="14">
    <source>
        <dbReference type="PROSITE" id="PS50035"/>
    </source>
</evidence>
<evidence type="ECO:0000256" key="7">
    <source>
        <dbReference type="ARBA" id="ARBA00022989"/>
    </source>
</evidence>
<feature type="domain" description="PLD phosphodiesterase" evidence="14">
    <location>
        <begin position="209"/>
        <end position="236"/>
    </location>
</feature>
<feature type="domain" description="PLD phosphodiesterase" evidence="14">
    <location>
        <begin position="390"/>
        <end position="417"/>
    </location>
</feature>
<dbReference type="Pfam" id="PF13396">
    <property type="entry name" value="PLDc_N"/>
    <property type="match status" value="1"/>
</dbReference>
<keyword evidence="4" id="KW-0808">Transferase</keyword>
<comment type="subcellular location">
    <subcellularLocation>
        <location evidence="1">Cell membrane</location>
        <topology evidence="1">Multi-pass membrane protein</topology>
    </subcellularLocation>
</comment>
<evidence type="ECO:0000256" key="8">
    <source>
        <dbReference type="ARBA" id="ARBA00023098"/>
    </source>
</evidence>
<dbReference type="Pfam" id="PF13091">
    <property type="entry name" value="PLDc_2"/>
    <property type="match status" value="2"/>
</dbReference>
<dbReference type="InterPro" id="IPR022924">
    <property type="entry name" value="Cardiolipin_synthase"/>
</dbReference>
<dbReference type="EMBL" id="FQXP01000003">
    <property type="protein sequence ID" value="SHH59545.1"/>
    <property type="molecule type" value="Genomic_DNA"/>
</dbReference>
<dbReference type="CDD" id="cd09110">
    <property type="entry name" value="PLDc_CLS_1"/>
    <property type="match status" value="1"/>
</dbReference>
<evidence type="ECO:0000256" key="3">
    <source>
        <dbReference type="ARBA" id="ARBA00022516"/>
    </source>
</evidence>
<evidence type="ECO:0000256" key="10">
    <source>
        <dbReference type="ARBA" id="ARBA00023209"/>
    </source>
</evidence>
<feature type="transmembrane region" description="Helical" evidence="13">
    <location>
        <begin position="29"/>
        <end position="50"/>
    </location>
</feature>
<dbReference type="InterPro" id="IPR001736">
    <property type="entry name" value="PLipase_D/transphosphatidylase"/>
</dbReference>
<evidence type="ECO:0000256" key="12">
    <source>
        <dbReference type="NCBIfam" id="TIGR04265"/>
    </source>
</evidence>
<reference evidence="15 16" key="1">
    <citation type="submission" date="2016-11" db="EMBL/GenBank/DDBJ databases">
        <authorList>
            <person name="Jaros S."/>
            <person name="Januszkiewicz K."/>
            <person name="Wedrychowicz H."/>
        </authorList>
    </citation>
    <scope>NUCLEOTIDE SEQUENCE [LARGE SCALE GENOMIC DNA]</scope>
    <source>
        <strain evidence="15 16">DSM 3089</strain>
    </source>
</reference>
<sequence>MTIIGIIALINLILTVSLIFIERKKPEEMLTWIIILWTVPIVGFIAYLIFGGTITIKLSYWKRNKDLCKGYLEVLNKQLQEIKAFNINKGTEKFKELLPMIQFNLKNNESLLLENNEATVITSGEEKYKLLFEDIRNAKESIHIEYYTIHPDRVGEKLIKLLEEKAKEGVEVRIIFDGIANIATKSKFYEKLIKDGGFIRKFRLWGLGTNFRNHRKIVVIDGKIAYTGGMNIGEQYANGHKRKNPWRDTHVRLLGESVGILQYYFIKDWFYLSREGNVQIDVENLEKYFKYKETKEILPIQILTSGVESKESNIKMAYCKMINTAKKRICIQTPYIIPDDIILNALKTAAASGVEVNLMIPLIPPSFLLKAVSDYYIDELIKYNVKVFQYKGYIHAKTLIIDDYLTCIGSVNLDIRSLELNNEICTLFYDDKFTIGYYDIFKEDLKNTIELNYELFNNRSYGRRIVESILRILAPII</sequence>
<dbReference type="GO" id="GO:0005886">
    <property type="term" value="C:plasma membrane"/>
    <property type="evidence" value="ECO:0007669"/>
    <property type="project" value="UniProtKB-SubCell"/>
</dbReference>
<dbReference type="GO" id="GO:0008808">
    <property type="term" value="F:cardiolipin synthase activity"/>
    <property type="evidence" value="ECO:0007669"/>
    <property type="project" value="UniProtKB-UniRule"/>
</dbReference>
<dbReference type="SUPFAM" id="SSF56024">
    <property type="entry name" value="Phospholipase D/nuclease"/>
    <property type="match status" value="2"/>
</dbReference>
<evidence type="ECO:0000256" key="11">
    <source>
        <dbReference type="ARBA" id="ARBA00023264"/>
    </source>
</evidence>
<keyword evidence="11" id="KW-1208">Phospholipid metabolism</keyword>
<gene>
    <name evidence="15" type="ORF">SAMN02745196_00899</name>
</gene>
<keyword evidence="7 13" id="KW-1133">Transmembrane helix</keyword>
<protein>
    <recommendedName>
        <fullName evidence="12">Cardiolipin synthase</fullName>
        <ecNumber evidence="12">2.7.8.-</ecNumber>
    </recommendedName>
</protein>
<dbReference type="InterPro" id="IPR027379">
    <property type="entry name" value="CLS_N"/>
</dbReference>
<keyword evidence="9 13" id="KW-0472">Membrane</keyword>
<keyword evidence="2" id="KW-1003">Cell membrane</keyword>
<evidence type="ECO:0000256" key="9">
    <source>
        <dbReference type="ARBA" id="ARBA00023136"/>
    </source>
</evidence>
<evidence type="ECO:0000256" key="13">
    <source>
        <dbReference type="SAM" id="Phobius"/>
    </source>
</evidence>
<accession>A0A1M5U915</accession>
<keyword evidence="16" id="KW-1185">Reference proteome</keyword>
<dbReference type="RefSeq" id="WP_178138943.1">
    <property type="nucleotide sequence ID" value="NZ_FQXP01000003.1"/>
</dbReference>
<dbReference type="STRING" id="1121306.SAMN02745196_00899"/>
<dbReference type="Gene3D" id="3.30.870.10">
    <property type="entry name" value="Endonuclease Chain A"/>
    <property type="match status" value="2"/>
</dbReference>
<dbReference type="NCBIfam" id="TIGR04265">
    <property type="entry name" value="bac_cardiolipin"/>
    <property type="match status" value="1"/>
</dbReference>
<feature type="transmembrane region" description="Helical" evidence="13">
    <location>
        <begin position="6"/>
        <end position="22"/>
    </location>
</feature>
<dbReference type="InterPro" id="IPR025202">
    <property type="entry name" value="PLD-like_dom"/>
</dbReference>
<keyword evidence="3" id="KW-0444">Lipid biosynthesis</keyword>
<keyword evidence="8" id="KW-0443">Lipid metabolism</keyword>
<dbReference type="CDD" id="cd09112">
    <property type="entry name" value="PLDc_CLS_2"/>
    <property type="match status" value="1"/>
</dbReference>
<dbReference type="PANTHER" id="PTHR21248">
    <property type="entry name" value="CARDIOLIPIN SYNTHASE"/>
    <property type="match status" value="1"/>
</dbReference>
<proteinExistence type="predicted"/>
<evidence type="ECO:0000256" key="6">
    <source>
        <dbReference type="ARBA" id="ARBA00022737"/>
    </source>
</evidence>
<evidence type="ECO:0000313" key="16">
    <source>
        <dbReference type="Proteomes" id="UP000184526"/>
    </source>
</evidence>
<evidence type="ECO:0000256" key="1">
    <source>
        <dbReference type="ARBA" id="ARBA00004651"/>
    </source>
</evidence>
<dbReference type="Proteomes" id="UP000184526">
    <property type="component" value="Unassembled WGS sequence"/>
</dbReference>